<evidence type="ECO:0000313" key="1">
    <source>
        <dbReference type="EMBL" id="GAI25967.1"/>
    </source>
</evidence>
<proteinExistence type="predicted"/>
<accession>X1M317</accession>
<comment type="caution">
    <text evidence="1">The sequence shown here is derived from an EMBL/GenBank/DDBJ whole genome shotgun (WGS) entry which is preliminary data.</text>
</comment>
<dbReference type="EMBL" id="BARV01021639">
    <property type="protein sequence ID" value="GAI25967.1"/>
    <property type="molecule type" value="Genomic_DNA"/>
</dbReference>
<name>X1M317_9ZZZZ</name>
<gene>
    <name evidence="1" type="ORF">S06H3_35818</name>
</gene>
<reference evidence="1" key="1">
    <citation type="journal article" date="2014" name="Front. Microbiol.">
        <title>High frequency of phylogenetically diverse reductive dehalogenase-homologous genes in deep subseafloor sedimentary metagenomes.</title>
        <authorList>
            <person name="Kawai M."/>
            <person name="Futagami T."/>
            <person name="Toyoda A."/>
            <person name="Takaki Y."/>
            <person name="Nishi S."/>
            <person name="Hori S."/>
            <person name="Arai W."/>
            <person name="Tsubouchi T."/>
            <person name="Morono Y."/>
            <person name="Uchiyama I."/>
            <person name="Ito T."/>
            <person name="Fujiyama A."/>
            <person name="Inagaki F."/>
            <person name="Takami H."/>
        </authorList>
    </citation>
    <scope>NUCLEOTIDE SEQUENCE</scope>
    <source>
        <strain evidence="1">Expedition CK06-06</strain>
    </source>
</reference>
<feature type="non-terminal residue" evidence="1">
    <location>
        <position position="1"/>
    </location>
</feature>
<organism evidence="1">
    <name type="scientific">marine sediment metagenome</name>
    <dbReference type="NCBI Taxonomy" id="412755"/>
    <lineage>
        <taxon>unclassified sequences</taxon>
        <taxon>metagenomes</taxon>
        <taxon>ecological metagenomes</taxon>
    </lineage>
</organism>
<sequence length="103" mass="10867">KGGLFANRPVAPVSRDLYLATDSLILYVCVVDGVWKRVTTTHAADPDAHHAAQIDAPLTKEVILPFGGGGGGGGGFDSNPPEGCLEILNFYFDPVSEEQVLIT</sequence>
<dbReference type="AlphaFoldDB" id="X1M317"/>
<protein>
    <submittedName>
        <fullName evidence="1">Uncharacterized protein</fullName>
    </submittedName>
</protein>